<keyword evidence="3" id="KW-1185">Reference proteome</keyword>
<name>A0AAN9LY89_CANGL</name>
<evidence type="ECO:0000256" key="1">
    <source>
        <dbReference type="SAM" id="MobiDB-lite"/>
    </source>
</evidence>
<dbReference type="EMBL" id="JAYMYQ010000003">
    <property type="protein sequence ID" value="KAK7344279.1"/>
    <property type="molecule type" value="Genomic_DNA"/>
</dbReference>
<dbReference type="Proteomes" id="UP001367508">
    <property type="component" value="Unassembled WGS sequence"/>
</dbReference>
<evidence type="ECO:0000313" key="2">
    <source>
        <dbReference type="EMBL" id="KAK7344279.1"/>
    </source>
</evidence>
<feature type="compositionally biased region" description="Basic and acidic residues" evidence="1">
    <location>
        <begin position="1"/>
        <end position="17"/>
    </location>
</feature>
<gene>
    <name evidence="2" type="ORF">VNO77_13716</name>
</gene>
<dbReference type="AlphaFoldDB" id="A0AAN9LY89"/>
<accession>A0AAN9LY89</accession>
<organism evidence="2 3">
    <name type="scientific">Canavalia gladiata</name>
    <name type="common">Sword bean</name>
    <name type="synonym">Dolichos gladiatus</name>
    <dbReference type="NCBI Taxonomy" id="3824"/>
    <lineage>
        <taxon>Eukaryota</taxon>
        <taxon>Viridiplantae</taxon>
        <taxon>Streptophyta</taxon>
        <taxon>Embryophyta</taxon>
        <taxon>Tracheophyta</taxon>
        <taxon>Spermatophyta</taxon>
        <taxon>Magnoliopsida</taxon>
        <taxon>eudicotyledons</taxon>
        <taxon>Gunneridae</taxon>
        <taxon>Pentapetalae</taxon>
        <taxon>rosids</taxon>
        <taxon>fabids</taxon>
        <taxon>Fabales</taxon>
        <taxon>Fabaceae</taxon>
        <taxon>Papilionoideae</taxon>
        <taxon>50 kb inversion clade</taxon>
        <taxon>NPAAA clade</taxon>
        <taxon>indigoferoid/millettioid clade</taxon>
        <taxon>Phaseoleae</taxon>
        <taxon>Canavalia</taxon>
    </lineage>
</organism>
<evidence type="ECO:0000313" key="3">
    <source>
        <dbReference type="Proteomes" id="UP001367508"/>
    </source>
</evidence>
<comment type="caution">
    <text evidence="2">The sequence shown here is derived from an EMBL/GenBank/DDBJ whole genome shotgun (WGS) entry which is preliminary data.</text>
</comment>
<feature type="region of interest" description="Disordered" evidence="1">
    <location>
        <begin position="1"/>
        <end position="49"/>
    </location>
</feature>
<reference evidence="2 3" key="1">
    <citation type="submission" date="2024-01" db="EMBL/GenBank/DDBJ databases">
        <title>The genomes of 5 underutilized Papilionoideae crops provide insights into root nodulation and disease resistanc.</title>
        <authorList>
            <person name="Jiang F."/>
        </authorList>
    </citation>
    <scope>NUCLEOTIDE SEQUENCE [LARGE SCALE GENOMIC DNA]</scope>
    <source>
        <strain evidence="2">LVBAO_FW01</strain>
        <tissue evidence="2">Leaves</tissue>
    </source>
</reference>
<sequence>MKRDRTTLPRGRIKDPLRYSFSQKIEREKKKNGHTNNTSCTLRPSTKRKSRLRVHVPTFPNTSASLKDKVYANSIKFISLVSHLDSIKVAKSIVGLVFVMNVEAQGDFSA</sequence>
<feature type="compositionally biased region" description="Polar residues" evidence="1">
    <location>
        <begin position="34"/>
        <end position="44"/>
    </location>
</feature>
<protein>
    <submittedName>
        <fullName evidence="2">Uncharacterized protein</fullName>
    </submittedName>
</protein>
<proteinExistence type="predicted"/>